<keyword evidence="2" id="KW-1185">Reference proteome</keyword>
<reference evidence="1 2" key="1">
    <citation type="submission" date="2019-05" db="EMBL/GenBank/DDBJ databases">
        <title>Another draft genome of Portunus trituberculatus and its Hox gene families provides insights of decapod evolution.</title>
        <authorList>
            <person name="Jeong J.-H."/>
            <person name="Song I."/>
            <person name="Kim S."/>
            <person name="Choi T."/>
            <person name="Kim D."/>
            <person name="Ryu S."/>
            <person name="Kim W."/>
        </authorList>
    </citation>
    <scope>NUCLEOTIDE SEQUENCE [LARGE SCALE GENOMIC DNA]</scope>
    <source>
        <tissue evidence="1">Muscle</tissue>
    </source>
</reference>
<accession>A0A5B7IPI3</accession>
<gene>
    <name evidence="1" type="ORF">E2C01_082283</name>
</gene>
<proteinExistence type="predicted"/>
<evidence type="ECO:0000313" key="1">
    <source>
        <dbReference type="EMBL" id="MPC87421.1"/>
    </source>
</evidence>
<dbReference type="EMBL" id="VSRR010074462">
    <property type="protein sequence ID" value="MPC87421.1"/>
    <property type="molecule type" value="Genomic_DNA"/>
</dbReference>
<comment type="caution">
    <text evidence="1">The sequence shown here is derived from an EMBL/GenBank/DDBJ whole genome shotgun (WGS) entry which is preliminary data.</text>
</comment>
<dbReference type="Proteomes" id="UP000324222">
    <property type="component" value="Unassembled WGS sequence"/>
</dbReference>
<organism evidence="1 2">
    <name type="scientific">Portunus trituberculatus</name>
    <name type="common">Swimming crab</name>
    <name type="synonym">Neptunus trituberculatus</name>
    <dbReference type="NCBI Taxonomy" id="210409"/>
    <lineage>
        <taxon>Eukaryota</taxon>
        <taxon>Metazoa</taxon>
        <taxon>Ecdysozoa</taxon>
        <taxon>Arthropoda</taxon>
        <taxon>Crustacea</taxon>
        <taxon>Multicrustacea</taxon>
        <taxon>Malacostraca</taxon>
        <taxon>Eumalacostraca</taxon>
        <taxon>Eucarida</taxon>
        <taxon>Decapoda</taxon>
        <taxon>Pleocyemata</taxon>
        <taxon>Brachyura</taxon>
        <taxon>Eubrachyura</taxon>
        <taxon>Portunoidea</taxon>
        <taxon>Portunidae</taxon>
        <taxon>Portuninae</taxon>
        <taxon>Portunus</taxon>
    </lineage>
</organism>
<dbReference type="AlphaFoldDB" id="A0A5B7IPI3"/>
<protein>
    <submittedName>
        <fullName evidence="1">Uncharacterized protein</fullName>
    </submittedName>
</protein>
<sequence length="92" mass="10381">MECLQYSIQFCSSGRHGCREPPGNLIVSVKAGRDVVMDEQPTSRPAAIDRPITIIMNSRDVWVLGQFSHDHVLLHMREPVPLGLMQRLNINT</sequence>
<evidence type="ECO:0000313" key="2">
    <source>
        <dbReference type="Proteomes" id="UP000324222"/>
    </source>
</evidence>
<name>A0A5B7IPI3_PORTR</name>